<reference evidence="1" key="1">
    <citation type="submission" date="2013-04" db="EMBL/GenBank/DDBJ databases">
        <authorList>
            <person name="Qu J."/>
            <person name="Murali S.C."/>
            <person name="Bandaranaike D."/>
            <person name="Bellair M."/>
            <person name="Blankenburg K."/>
            <person name="Chao H."/>
            <person name="Dinh H."/>
            <person name="Doddapaneni H."/>
            <person name="Downs B."/>
            <person name="Dugan-Rocha S."/>
            <person name="Elkadiri S."/>
            <person name="Gnanaolivu R.D."/>
            <person name="Hernandez B."/>
            <person name="Javaid M."/>
            <person name="Jayaseelan J.C."/>
            <person name="Lee S."/>
            <person name="Li M."/>
            <person name="Ming W."/>
            <person name="Munidasa M."/>
            <person name="Muniz J."/>
            <person name="Nguyen L."/>
            <person name="Ongeri F."/>
            <person name="Osuji N."/>
            <person name="Pu L.-L."/>
            <person name="Puazo M."/>
            <person name="Qu C."/>
            <person name="Quiroz J."/>
            <person name="Raj R."/>
            <person name="Weissenberger G."/>
            <person name="Xin Y."/>
            <person name="Zou X."/>
            <person name="Han Y."/>
            <person name="Richards S."/>
            <person name="Worley K."/>
            <person name="Muzny D."/>
            <person name="Gibbs R."/>
        </authorList>
    </citation>
    <scope>NUCLEOTIDE SEQUENCE</scope>
    <source>
        <strain evidence="1">Sampled in the wild</strain>
    </source>
</reference>
<protein>
    <submittedName>
        <fullName evidence="1">Uncharacterized protein</fullName>
    </submittedName>
</protein>
<comment type="caution">
    <text evidence="1">The sequence shown here is derived from an EMBL/GenBank/DDBJ whole genome shotgun (WGS) entry which is preliminary data.</text>
</comment>
<name>A0A8K0PBL7_LADFU</name>
<dbReference type="EMBL" id="KZ309197">
    <property type="protein sequence ID" value="KAG8237634.1"/>
    <property type="molecule type" value="Genomic_DNA"/>
</dbReference>
<sequence length="99" mass="11399">MTAKSAELLDSLERRMLRRIYGPVNTEGIWRILNEAPVGRTCSTDARNAGGKKVFFESMGGKRLVGKPRARWEDSVSKDTRDQLERTVKRPRWMETENC</sequence>
<evidence type="ECO:0000313" key="1">
    <source>
        <dbReference type="EMBL" id="KAG8237634.1"/>
    </source>
</evidence>
<organism evidence="1 2">
    <name type="scientific">Ladona fulva</name>
    <name type="common">Scarce chaser dragonfly</name>
    <name type="synonym">Libellula fulva</name>
    <dbReference type="NCBI Taxonomy" id="123851"/>
    <lineage>
        <taxon>Eukaryota</taxon>
        <taxon>Metazoa</taxon>
        <taxon>Ecdysozoa</taxon>
        <taxon>Arthropoda</taxon>
        <taxon>Hexapoda</taxon>
        <taxon>Insecta</taxon>
        <taxon>Pterygota</taxon>
        <taxon>Palaeoptera</taxon>
        <taxon>Odonata</taxon>
        <taxon>Epiprocta</taxon>
        <taxon>Anisoptera</taxon>
        <taxon>Libelluloidea</taxon>
        <taxon>Libellulidae</taxon>
        <taxon>Ladona</taxon>
    </lineage>
</organism>
<keyword evidence="2" id="KW-1185">Reference proteome</keyword>
<dbReference type="Proteomes" id="UP000792457">
    <property type="component" value="Unassembled WGS sequence"/>
</dbReference>
<proteinExistence type="predicted"/>
<accession>A0A8K0PBL7</accession>
<reference evidence="1" key="2">
    <citation type="submission" date="2017-10" db="EMBL/GenBank/DDBJ databases">
        <title>Ladona fulva Genome sequencing and assembly.</title>
        <authorList>
            <person name="Murali S."/>
            <person name="Richards S."/>
            <person name="Bandaranaike D."/>
            <person name="Bellair M."/>
            <person name="Blankenburg K."/>
            <person name="Chao H."/>
            <person name="Dinh H."/>
            <person name="Doddapaneni H."/>
            <person name="Dugan-Rocha S."/>
            <person name="Elkadiri S."/>
            <person name="Gnanaolivu R."/>
            <person name="Hernandez B."/>
            <person name="Skinner E."/>
            <person name="Javaid M."/>
            <person name="Lee S."/>
            <person name="Li M."/>
            <person name="Ming W."/>
            <person name="Munidasa M."/>
            <person name="Muniz J."/>
            <person name="Nguyen L."/>
            <person name="Hughes D."/>
            <person name="Osuji N."/>
            <person name="Pu L.-L."/>
            <person name="Puazo M."/>
            <person name="Qu C."/>
            <person name="Quiroz J."/>
            <person name="Raj R."/>
            <person name="Weissenberger G."/>
            <person name="Xin Y."/>
            <person name="Zou X."/>
            <person name="Han Y."/>
            <person name="Worley K."/>
            <person name="Muzny D."/>
            <person name="Gibbs R."/>
        </authorList>
    </citation>
    <scope>NUCLEOTIDE SEQUENCE</scope>
    <source>
        <strain evidence="1">Sampled in the wild</strain>
    </source>
</reference>
<dbReference type="OrthoDB" id="410404at2759"/>
<gene>
    <name evidence="1" type="ORF">J437_LFUL018801</name>
</gene>
<evidence type="ECO:0000313" key="2">
    <source>
        <dbReference type="Proteomes" id="UP000792457"/>
    </source>
</evidence>
<dbReference type="AlphaFoldDB" id="A0A8K0PBL7"/>